<accession>A0A2T1A0X8</accession>
<protein>
    <recommendedName>
        <fullName evidence="3">Acyl-CoA dehydrogenase</fullName>
    </recommendedName>
</protein>
<gene>
    <name evidence="1" type="ORF">CLV47_106127</name>
</gene>
<evidence type="ECO:0008006" key="3">
    <source>
        <dbReference type="Google" id="ProtNLM"/>
    </source>
</evidence>
<dbReference type="Proteomes" id="UP000237752">
    <property type="component" value="Unassembled WGS sequence"/>
</dbReference>
<evidence type="ECO:0000313" key="2">
    <source>
        <dbReference type="Proteomes" id="UP000237752"/>
    </source>
</evidence>
<reference evidence="1 2" key="1">
    <citation type="submission" date="2018-03" db="EMBL/GenBank/DDBJ databases">
        <title>Genomic Encyclopedia of Archaeal and Bacterial Type Strains, Phase II (KMG-II): from individual species to whole genera.</title>
        <authorList>
            <person name="Goeker M."/>
        </authorList>
    </citation>
    <scope>NUCLEOTIDE SEQUENCE [LARGE SCALE GENOMIC DNA]</scope>
    <source>
        <strain evidence="1 2">DSM 100065</strain>
    </source>
</reference>
<comment type="caution">
    <text evidence="1">The sequence shown here is derived from an EMBL/GenBank/DDBJ whole genome shotgun (WGS) entry which is preliminary data.</text>
</comment>
<name>A0A2T1A0X8_9ACTN</name>
<sequence>MTPDLKAKLLDLTRVPLPLPGGGATVERWLRLAQNCDYDIAIGRLVEAHADADAILHEIVGQRVEARQLWGVWAAEPPHPLLTATRQSGRWRLDGTKLWCSGASICTHALVTASDGGESRLYAVDLNQTGVRPRKGTWVNAGMRVSDTEPVDFTNVQAEPVGDTTSYLDRPGFWYGAAGVAACWYGGAVAVAEPLKARLHKANSHQLAHMGAIDAALAGARWALVGAAGEVDNDPHDHARQARIRALRVRTIVENAATQVIDGVGRALGAGPLCQDERHAQRVADLSIYVRQSHAESDLAALGGLLA</sequence>
<dbReference type="AlphaFoldDB" id="A0A2T1A0X8"/>
<dbReference type="GO" id="GO:0016627">
    <property type="term" value="F:oxidoreductase activity, acting on the CH-CH group of donors"/>
    <property type="evidence" value="ECO:0007669"/>
    <property type="project" value="InterPro"/>
</dbReference>
<dbReference type="OrthoDB" id="107064at2"/>
<dbReference type="RefSeq" id="WP_106348756.1">
    <property type="nucleotide sequence ID" value="NZ_PVUE01000006.1"/>
</dbReference>
<keyword evidence="2" id="KW-1185">Reference proteome</keyword>
<organism evidence="1 2">
    <name type="scientific">Antricoccus suffuscus</name>
    <dbReference type="NCBI Taxonomy" id="1629062"/>
    <lineage>
        <taxon>Bacteria</taxon>
        <taxon>Bacillati</taxon>
        <taxon>Actinomycetota</taxon>
        <taxon>Actinomycetes</taxon>
        <taxon>Geodermatophilales</taxon>
        <taxon>Antricoccaceae</taxon>
        <taxon>Antricoccus</taxon>
    </lineage>
</organism>
<evidence type="ECO:0000313" key="1">
    <source>
        <dbReference type="EMBL" id="PRZ42256.1"/>
    </source>
</evidence>
<dbReference type="InterPro" id="IPR009100">
    <property type="entry name" value="AcylCoA_DH/oxidase_NM_dom_sf"/>
</dbReference>
<dbReference type="SUPFAM" id="SSF56645">
    <property type="entry name" value="Acyl-CoA dehydrogenase NM domain-like"/>
    <property type="match status" value="1"/>
</dbReference>
<dbReference type="InterPro" id="IPR046373">
    <property type="entry name" value="Acyl-CoA_Oxase/DH_mid-dom_sf"/>
</dbReference>
<dbReference type="EMBL" id="PVUE01000006">
    <property type="protein sequence ID" value="PRZ42256.1"/>
    <property type="molecule type" value="Genomic_DNA"/>
</dbReference>
<dbReference type="Gene3D" id="2.40.110.10">
    <property type="entry name" value="Butyryl-CoA Dehydrogenase, subunit A, domain 2"/>
    <property type="match status" value="1"/>
</dbReference>
<proteinExistence type="predicted"/>